<dbReference type="OrthoDB" id="6383457at2"/>
<dbReference type="Proteomes" id="UP000011864">
    <property type="component" value="Chromosome"/>
</dbReference>
<dbReference type="EMBL" id="CP003837">
    <property type="protein sequence ID" value="AGH46264.1"/>
    <property type="molecule type" value="Genomic_DNA"/>
</dbReference>
<evidence type="ECO:0000313" key="2">
    <source>
        <dbReference type="Proteomes" id="UP000011864"/>
    </source>
</evidence>
<dbReference type="AlphaFoldDB" id="K6Z2D7"/>
<dbReference type="PATRIC" id="fig|1129794.4.peg.4142"/>
<dbReference type="STRING" id="1129794.C427_4159"/>
<reference evidence="1 2" key="1">
    <citation type="journal article" date="2013" name="Genome Announc.">
        <title>Complete Genome Sequence of Glaciecola psychrophila Strain 170T.</title>
        <authorList>
            <person name="Yin J."/>
            <person name="Chen J."/>
            <person name="Liu G."/>
            <person name="Yu Y."/>
            <person name="Song L."/>
            <person name="Wang X."/>
            <person name="Qu X."/>
        </authorList>
    </citation>
    <scope>NUCLEOTIDE SEQUENCE [LARGE SCALE GENOMIC DNA]</scope>
    <source>
        <strain evidence="1 2">170</strain>
    </source>
</reference>
<dbReference type="HOGENOM" id="CLU_1234053_0_0_6"/>
<name>K6Z2D7_9ALTE</name>
<accession>K6Z2D7</accession>
<keyword evidence="2" id="KW-1185">Reference proteome</keyword>
<sequence>MNELWSENMPKVEKTQKSARRKFLIQSSAGVAITTLPAQSVWGACNTSGLSGGSRSAGTVCIIPYVRGGRSPGSWKKFVKNGLSNNKRNKVRDLFGLNGYTTEQESAAFCNVRTYIKNLPTLTLVDPRGIVSDVDFNVEDYLNANGEPSNFAAYYLNALFGFYGELAPLADANELIQHVWSVMIIKEDADSTGPKTTTDLKAAWENGGENSTTPYFLPAGSGCS</sequence>
<dbReference type="KEGG" id="gps:C427_4159"/>
<organism evidence="1 2">
    <name type="scientific">Paraglaciecola psychrophila 170</name>
    <dbReference type="NCBI Taxonomy" id="1129794"/>
    <lineage>
        <taxon>Bacteria</taxon>
        <taxon>Pseudomonadati</taxon>
        <taxon>Pseudomonadota</taxon>
        <taxon>Gammaproteobacteria</taxon>
        <taxon>Alteromonadales</taxon>
        <taxon>Alteromonadaceae</taxon>
        <taxon>Paraglaciecola</taxon>
    </lineage>
</organism>
<evidence type="ECO:0000313" key="1">
    <source>
        <dbReference type="EMBL" id="AGH46264.1"/>
    </source>
</evidence>
<protein>
    <submittedName>
        <fullName evidence="1">Uncharacterized protein</fullName>
    </submittedName>
</protein>
<proteinExistence type="predicted"/>
<dbReference type="RefSeq" id="WP_007641087.1">
    <property type="nucleotide sequence ID" value="NC_020514.1"/>
</dbReference>
<gene>
    <name evidence="1" type="ORF">C427_4159</name>
</gene>